<feature type="region of interest" description="Disordered" evidence="5">
    <location>
        <begin position="314"/>
        <end position="335"/>
    </location>
</feature>
<dbReference type="GeneID" id="69030146"/>
<dbReference type="Pfam" id="PF06839">
    <property type="entry name" value="Zn_ribbon_GRF"/>
    <property type="match status" value="1"/>
</dbReference>
<evidence type="ECO:0000313" key="8">
    <source>
        <dbReference type="Proteomes" id="UP000002039"/>
    </source>
</evidence>
<dbReference type="Proteomes" id="UP000002039">
    <property type="component" value="Unassembled WGS sequence"/>
</dbReference>
<feature type="compositionally biased region" description="Basic and acidic residues" evidence="5">
    <location>
        <begin position="189"/>
        <end position="205"/>
    </location>
</feature>
<keyword evidence="2 4" id="KW-0863">Zinc-finger</keyword>
<dbReference type="InterPro" id="IPR010666">
    <property type="entry name" value="Znf_GRF"/>
</dbReference>
<feature type="compositionally biased region" description="Acidic residues" evidence="5">
    <location>
        <begin position="269"/>
        <end position="282"/>
    </location>
</feature>
<evidence type="ECO:0000256" key="5">
    <source>
        <dbReference type="SAM" id="MobiDB-lite"/>
    </source>
</evidence>
<reference evidence="8" key="1">
    <citation type="journal article" date="2015" name="PLoS Genet.">
        <title>The dynamic genome and transcriptome of the human fungal pathogen Blastomyces and close relative Emmonsia.</title>
        <authorList>
            <person name="Munoz J.F."/>
            <person name="Gauthier G.M."/>
            <person name="Desjardins C.A."/>
            <person name="Gallo J.E."/>
            <person name="Holder J."/>
            <person name="Sullivan T.D."/>
            <person name="Marty A.J."/>
            <person name="Carmen J.C."/>
            <person name="Chen Z."/>
            <person name="Ding L."/>
            <person name="Gujja S."/>
            <person name="Magrini V."/>
            <person name="Misas E."/>
            <person name="Mitreva M."/>
            <person name="Priest M."/>
            <person name="Saif S."/>
            <person name="Whiston E.A."/>
            <person name="Young S."/>
            <person name="Zeng Q."/>
            <person name="Goldman W.E."/>
            <person name="Mardis E.R."/>
            <person name="Taylor J.W."/>
            <person name="McEwen J.G."/>
            <person name="Clay O.K."/>
            <person name="Klein B.S."/>
            <person name="Cuomo C.A."/>
        </authorList>
    </citation>
    <scope>NUCLEOTIDE SEQUENCE [LARGE SCALE GENOMIC DNA]</scope>
    <source>
        <strain evidence="8">ER-3 / ATCC MYA-2586</strain>
    </source>
</reference>
<keyword evidence="8" id="KW-1185">Reference proteome</keyword>
<evidence type="ECO:0000313" key="7">
    <source>
        <dbReference type="EMBL" id="OAT02887.1"/>
    </source>
</evidence>
<name>A0ABX2W0H3_AJEDR</name>
<feature type="region of interest" description="Disordered" evidence="5">
    <location>
        <begin position="125"/>
        <end position="217"/>
    </location>
</feature>
<feature type="compositionally biased region" description="Basic and acidic residues" evidence="5">
    <location>
        <begin position="283"/>
        <end position="292"/>
    </location>
</feature>
<keyword evidence="3" id="KW-0862">Zinc</keyword>
<organism evidence="7 8">
    <name type="scientific">Ajellomyces dermatitidis (strain ER-3 / ATCC MYA-2586)</name>
    <name type="common">Blastomyces dermatitidis</name>
    <dbReference type="NCBI Taxonomy" id="559297"/>
    <lineage>
        <taxon>Eukaryota</taxon>
        <taxon>Fungi</taxon>
        <taxon>Dikarya</taxon>
        <taxon>Ascomycota</taxon>
        <taxon>Pezizomycotina</taxon>
        <taxon>Eurotiomycetes</taxon>
        <taxon>Eurotiomycetidae</taxon>
        <taxon>Onygenales</taxon>
        <taxon>Ajellomycetaceae</taxon>
        <taxon>Blastomyces</taxon>
    </lineage>
</organism>
<feature type="region of interest" description="Disordered" evidence="5">
    <location>
        <begin position="373"/>
        <end position="400"/>
    </location>
</feature>
<feature type="region of interest" description="Disordered" evidence="5">
    <location>
        <begin position="1"/>
        <end position="52"/>
    </location>
</feature>
<evidence type="ECO:0000256" key="1">
    <source>
        <dbReference type="ARBA" id="ARBA00022723"/>
    </source>
</evidence>
<protein>
    <recommendedName>
        <fullName evidence="6">GRF-type domain-containing protein</fullName>
    </recommendedName>
</protein>
<sequence length="488" mass="54443">MHDAPIKKEKKRKKKMFSRHNNNPPSTPSSRERNSIQPATTPRGFSTPSRSTAIPLRGLFANGTWHCNCEPRRQADHFETKNGGRNHGRWFYTCPKPQGKRCNFFLWEDEAEIRERDMAKVLKGAGTGAAGGRSTNRTPSRPLAQASIDARTGLLTPNTGTRKRARDYEQGYGYGLTSVSEMGSPSKKSRMEDVVVKREEERKDDDTDDDSFGWDEDIEGSVVEQLAPREDSHLEQQRQKQGKGQGIFQPGTRRKSPGWFRDGRGLFVSEDEDEGVRDDGEDGSPHGQRDTDPAGLDGPFFPTPSSRVFRPYHSPSASLSRFSTPQTTRSTLTYGQDTATTSSRTTVVDPFDLDPPQTPTPIRFNSFPLLRRDNQQEPHGTAPPIISSTTTTTSTTSPQKTGTIVSNTLALLSKHNIHMPPAAKRELVGLLNAEYLHTQSIIKGRDATSAAVRNRDVQIQALRGRIELLEAEREGFRLGRRSRDFGEI</sequence>
<feature type="compositionally biased region" description="Low complexity" evidence="5">
    <location>
        <begin position="387"/>
        <end position="397"/>
    </location>
</feature>
<accession>A0ABX2W0H3</accession>
<evidence type="ECO:0000259" key="6">
    <source>
        <dbReference type="PROSITE" id="PS51999"/>
    </source>
</evidence>
<evidence type="ECO:0000256" key="3">
    <source>
        <dbReference type="ARBA" id="ARBA00022833"/>
    </source>
</evidence>
<feature type="compositionally biased region" description="Basic residues" evidence="5">
    <location>
        <begin position="8"/>
        <end position="18"/>
    </location>
</feature>
<feature type="domain" description="GRF-type" evidence="6">
    <location>
        <begin position="67"/>
        <end position="111"/>
    </location>
</feature>
<keyword evidence="1" id="KW-0479">Metal-binding</keyword>
<feature type="compositionally biased region" description="Polar residues" evidence="5">
    <location>
        <begin position="315"/>
        <end position="335"/>
    </location>
</feature>
<feature type="region of interest" description="Disordered" evidence="5">
    <location>
        <begin position="230"/>
        <end position="302"/>
    </location>
</feature>
<feature type="compositionally biased region" description="Polar residues" evidence="5">
    <location>
        <begin position="35"/>
        <end position="52"/>
    </location>
</feature>
<evidence type="ECO:0000256" key="4">
    <source>
        <dbReference type="PROSITE-ProRule" id="PRU01343"/>
    </source>
</evidence>
<gene>
    <name evidence="7" type="ORF">BDCG_08601</name>
</gene>
<proteinExistence type="predicted"/>
<feature type="compositionally biased region" description="Acidic residues" evidence="5">
    <location>
        <begin position="206"/>
        <end position="217"/>
    </location>
</feature>
<dbReference type="PANTHER" id="PTHR33680:SF1">
    <property type="entry name" value="OS05G0489500 PROTEIN"/>
    <property type="match status" value="1"/>
</dbReference>
<dbReference type="RefSeq" id="XP_045282614.1">
    <property type="nucleotide sequence ID" value="XM_045424388.1"/>
</dbReference>
<dbReference type="PANTHER" id="PTHR33680">
    <property type="entry name" value="OS07G0190500 PROTEIN"/>
    <property type="match status" value="1"/>
</dbReference>
<evidence type="ECO:0000256" key="2">
    <source>
        <dbReference type="ARBA" id="ARBA00022771"/>
    </source>
</evidence>
<dbReference type="EMBL" id="EQ999983">
    <property type="protein sequence ID" value="OAT02887.1"/>
    <property type="molecule type" value="Genomic_DNA"/>
</dbReference>
<dbReference type="PROSITE" id="PS51999">
    <property type="entry name" value="ZF_GRF"/>
    <property type="match status" value="1"/>
</dbReference>